<keyword evidence="3" id="KW-1185">Reference proteome</keyword>
<organism evidence="2 3">
    <name type="scientific">Pleurodeles waltl</name>
    <name type="common">Iberian ribbed newt</name>
    <dbReference type="NCBI Taxonomy" id="8319"/>
    <lineage>
        <taxon>Eukaryota</taxon>
        <taxon>Metazoa</taxon>
        <taxon>Chordata</taxon>
        <taxon>Craniata</taxon>
        <taxon>Vertebrata</taxon>
        <taxon>Euteleostomi</taxon>
        <taxon>Amphibia</taxon>
        <taxon>Batrachia</taxon>
        <taxon>Caudata</taxon>
        <taxon>Salamandroidea</taxon>
        <taxon>Salamandridae</taxon>
        <taxon>Pleurodelinae</taxon>
        <taxon>Pleurodeles</taxon>
    </lineage>
</organism>
<feature type="compositionally biased region" description="Basic and acidic residues" evidence="1">
    <location>
        <begin position="110"/>
        <end position="130"/>
    </location>
</feature>
<gene>
    <name evidence="2" type="ORF">NDU88_000297</name>
</gene>
<proteinExistence type="predicted"/>
<dbReference type="AlphaFoldDB" id="A0AAV7Q0C0"/>
<name>A0AAV7Q0C0_PLEWA</name>
<comment type="caution">
    <text evidence="2">The sequence shown here is derived from an EMBL/GenBank/DDBJ whole genome shotgun (WGS) entry which is preliminary data.</text>
</comment>
<evidence type="ECO:0000313" key="3">
    <source>
        <dbReference type="Proteomes" id="UP001066276"/>
    </source>
</evidence>
<sequence length="138" mass="14841">MFCTPPDAEGGRPRRVLTVPLCSDSGPQDTSAPVSSECCAHALPVDWGHRLRTPGTRPVLCPGATNTDQLDCSVRRRNTSVACGRPPVDSRAQLSAQENIPIITAPSAEDPGKEPGPRPETQRVPHRDQEESVSVLRL</sequence>
<dbReference type="Proteomes" id="UP001066276">
    <property type="component" value="Chromosome 6"/>
</dbReference>
<accession>A0AAV7Q0C0</accession>
<evidence type="ECO:0000256" key="1">
    <source>
        <dbReference type="SAM" id="MobiDB-lite"/>
    </source>
</evidence>
<dbReference type="EMBL" id="JANPWB010000010">
    <property type="protein sequence ID" value="KAJ1133823.1"/>
    <property type="molecule type" value="Genomic_DNA"/>
</dbReference>
<protein>
    <submittedName>
        <fullName evidence="2">Uncharacterized protein</fullName>
    </submittedName>
</protein>
<reference evidence="2" key="1">
    <citation type="journal article" date="2022" name="bioRxiv">
        <title>Sequencing and chromosome-scale assembly of the giantPleurodeles waltlgenome.</title>
        <authorList>
            <person name="Brown T."/>
            <person name="Elewa A."/>
            <person name="Iarovenko S."/>
            <person name="Subramanian E."/>
            <person name="Araus A.J."/>
            <person name="Petzold A."/>
            <person name="Susuki M."/>
            <person name="Suzuki K.-i.T."/>
            <person name="Hayashi T."/>
            <person name="Toyoda A."/>
            <person name="Oliveira C."/>
            <person name="Osipova E."/>
            <person name="Leigh N.D."/>
            <person name="Simon A."/>
            <person name="Yun M.H."/>
        </authorList>
    </citation>
    <scope>NUCLEOTIDE SEQUENCE</scope>
    <source>
        <strain evidence="2">20211129_DDA</strain>
        <tissue evidence="2">Liver</tissue>
    </source>
</reference>
<evidence type="ECO:0000313" key="2">
    <source>
        <dbReference type="EMBL" id="KAJ1133823.1"/>
    </source>
</evidence>
<feature type="region of interest" description="Disordered" evidence="1">
    <location>
        <begin position="81"/>
        <end position="138"/>
    </location>
</feature>